<keyword evidence="4 9" id="KW-0762">Sugar transport</keyword>
<sequence length="251" mass="28386">MGDKLRLTVGILGNAASLLLYTAPILTFVRVIKKRSTEEFSCVPYILALTNCYFYTWYGLPIVSDKWENFTVVTINGLGVLLELSFILIYFWFATATGKKKVAILTTSVTLIFVICATISAVVFHEHHYRKILIGSIGLVASVAMYCSPLVVVKQVLQTKSVEFMPFYLSLFSFITSLLWLAYGLLSHDFILASPNLIGCPFGILQLALYFKYRKRVIMEEPQKWDVEKVEEIIIKDQLQVVVTDNSDAKI</sequence>
<keyword evidence="11" id="KW-1185">Reference proteome</keyword>
<dbReference type="Proteomes" id="UP001237642">
    <property type="component" value="Unassembled WGS sequence"/>
</dbReference>
<evidence type="ECO:0000256" key="3">
    <source>
        <dbReference type="ARBA" id="ARBA00022448"/>
    </source>
</evidence>
<evidence type="ECO:0000313" key="11">
    <source>
        <dbReference type="Proteomes" id="UP001237642"/>
    </source>
</evidence>
<reference evidence="10" key="1">
    <citation type="submission" date="2023-02" db="EMBL/GenBank/DDBJ databases">
        <title>Genome of toxic invasive species Heracleum sosnowskyi carries increased number of genes despite the absence of recent whole-genome duplications.</title>
        <authorList>
            <person name="Schelkunov M."/>
            <person name="Shtratnikova V."/>
            <person name="Makarenko M."/>
            <person name="Klepikova A."/>
            <person name="Omelchenko D."/>
            <person name="Novikova G."/>
            <person name="Obukhova E."/>
            <person name="Bogdanov V."/>
            <person name="Penin A."/>
            <person name="Logacheva M."/>
        </authorList>
    </citation>
    <scope>NUCLEOTIDE SEQUENCE</scope>
    <source>
        <strain evidence="10">Hsosn_3</strain>
        <tissue evidence="10">Leaf</tissue>
    </source>
</reference>
<dbReference type="Pfam" id="PF03083">
    <property type="entry name" value="MtN3_slv"/>
    <property type="match status" value="2"/>
</dbReference>
<keyword evidence="7 9" id="KW-1133">Transmembrane helix</keyword>
<dbReference type="GO" id="GO:0051119">
    <property type="term" value="F:sugar transmembrane transporter activity"/>
    <property type="evidence" value="ECO:0007669"/>
    <property type="project" value="InterPro"/>
</dbReference>
<feature type="transmembrane region" description="Helical" evidence="9">
    <location>
        <begin position="6"/>
        <end position="28"/>
    </location>
</feature>
<evidence type="ECO:0000256" key="1">
    <source>
        <dbReference type="ARBA" id="ARBA00004127"/>
    </source>
</evidence>
<evidence type="ECO:0000256" key="2">
    <source>
        <dbReference type="ARBA" id="ARBA00007809"/>
    </source>
</evidence>
<dbReference type="AlphaFoldDB" id="A0AAD8JBR4"/>
<dbReference type="InterPro" id="IPR004316">
    <property type="entry name" value="SWEET_rpt"/>
</dbReference>
<evidence type="ECO:0000256" key="5">
    <source>
        <dbReference type="ARBA" id="ARBA00022692"/>
    </source>
</evidence>
<comment type="function">
    <text evidence="9">Mediates both low-affinity uptake and efflux of sugar across the membrane.</text>
</comment>
<dbReference type="FunFam" id="1.20.1280.290:FF:000002">
    <property type="entry name" value="Bidirectional sugar transporter SWEET"/>
    <property type="match status" value="1"/>
</dbReference>
<evidence type="ECO:0000256" key="7">
    <source>
        <dbReference type="ARBA" id="ARBA00022989"/>
    </source>
</evidence>
<protein>
    <recommendedName>
        <fullName evidence="9">Bidirectional sugar transporter SWEET</fullName>
    </recommendedName>
</protein>
<feature type="transmembrane region" description="Helical" evidence="9">
    <location>
        <begin position="102"/>
        <end position="125"/>
    </location>
</feature>
<dbReference type="InterPro" id="IPR047664">
    <property type="entry name" value="SWEET"/>
</dbReference>
<feature type="transmembrane region" description="Helical" evidence="9">
    <location>
        <begin position="70"/>
        <end position="93"/>
    </location>
</feature>
<keyword evidence="6" id="KW-0677">Repeat</keyword>
<comment type="caution">
    <text evidence="10">The sequence shown here is derived from an EMBL/GenBank/DDBJ whole genome shotgun (WGS) entry which is preliminary data.</text>
</comment>
<dbReference type="GO" id="GO:0005886">
    <property type="term" value="C:plasma membrane"/>
    <property type="evidence" value="ECO:0007669"/>
    <property type="project" value="UniProtKB-SubCell"/>
</dbReference>
<gene>
    <name evidence="10" type="ORF">POM88_009325</name>
</gene>
<dbReference type="GO" id="GO:0051260">
    <property type="term" value="P:protein homooligomerization"/>
    <property type="evidence" value="ECO:0007669"/>
    <property type="project" value="UniProtKB-ARBA"/>
</dbReference>
<evidence type="ECO:0000256" key="6">
    <source>
        <dbReference type="ARBA" id="ARBA00022737"/>
    </source>
</evidence>
<proteinExistence type="inferred from homology"/>
<dbReference type="PANTHER" id="PTHR10791:SF28">
    <property type="entry name" value="BIDIRECTIONAL SUGAR TRANSPORTER SWEET3"/>
    <property type="match status" value="1"/>
</dbReference>
<dbReference type="PANTHER" id="PTHR10791">
    <property type="entry name" value="RAG1-ACTIVATING PROTEIN 1"/>
    <property type="match status" value="1"/>
</dbReference>
<keyword evidence="8 9" id="KW-0472">Membrane</keyword>
<feature type="transmembrane region" description="Helical" evidence="9">
    <location>
        <begin position="192"/>
        <end position="211"/>
    </location>
</feature>
<feature type="transmembrane region" description="Helical" evidence="9">
    <location>
        <begin position="165"/>
        <end position="186"/>
    </location>
</feature>
<feature type="transmembrane region" description="Helical" evidence="9">
    <location>
        <begin position="131"/>
        <end position="153"/>
    </location>
</feature>
<accession>A0AAD8JBR4</accession>
<comment type="similarity">
    <text evidence="2 9">Belongs to the SWEET sugar transporter family.</text>
</comment>
<keyword evidence="5 9" id="KW-0812">Transmembrane</keyword>
<evidence type="ECO:0000256" key="4">
    <source>
        <dbReference type="ARBA" id="ARBA00022597"/>
    </source>
</evidence>
<name>A0AAD8JBR4_9APIA</name>
<feature type="transmembrane region" description="Helical" evidence="9">
    <location>
        <begin position="40"/>
        <end position="58"/>
    </location>
</feature>
<evidence type="ECO:0000256" key="9">
    <source>
        <dbReference type="RuleBase" id="RU910715"/>
    </source>
</evidence>
<dbReference type="Gene3D" id="1.20.1280.290">
    <property type="match status" value="2"/>
</dbReference>
<evidence type="ECO:0000313" key="10">
    <source>
        <dbReference type="EMBL" id="KAK1399462.1"/>
    </source>
</evidence>
<dbReference type="EMBL" id="JAUIZM010000002">
    <property type="protein sequence ID" value="KAK1399462.1"/>
    <property type="molecule type" value="Genomic_DNA"/>
</dbReference>
<dbReference type="GO" id="GO:0012505">
    <property type="term" value="C:endomembrane system"/>
    <property type="evidence" value="ECO:0007669"/>
    <property type="project" value="UniProtKB-SubCell"/>
</dbReference>
<keyword evidence="3 9" id="KW-0813">Transport</keyword>
<comment type="subcellular location">
    <subcellularLocation>
        <location evidence="9">Cell membrane</location>
        <topology evidence="9">Multi-pass membrane protein</topology>
    </subcellularLocation>
    <subcellularLocation>
        <location evidence="1">Endomembrane system</location>
        <topology evidence="1">Multi-pass membrane protein</topology>
    </subcellularLocation>
</comment>
<dbReference type="FunFam" id="1.20.1280.290:FF:000001">
    <property type="entry name" value="Bidirectional sugar transporter SWEET"/>
    <property type="match status" value="1"/>
</dbReference>
<evidence type="ECO:0000256" key="8">
    <source>
        <dbReference type="ARBA" id="ARBA00023136"/>
    </source>
</evidence>
<reference evidence="10" key="2">
    <citation type="submission" date="2023-05" db="EMBL/GenBank/DDBJ databases">
        <authorList>
            <person name="Schelkunov M.I."/>
        </authorList>
    </citation>
    <scope>NUCLEOTIDE SEQUENCE</scope>
    <source>
        <strain evidence="10">Hsosn_3</strain>
        <tissue evidence="10">Leaf</tissue>
    </source>
</reference>
<organism evidence="10 11">
    <name type="scientific">Heracleum sosnowskyi</name>
    <dbReference type="NCBI Taxonomy" id="360622"/>
    <lineage>
        <taxon>Eukaryota</taxon>
        <taxon>Viridiplantae</taxon>
        <taxon>Streptophyta</taxon>
        <taxon>Embryophyta</taxon>
        <taxon>Tracheophyta</taxon>
        <taxon>Spermatophyta</taxon>
        <taxon>Magnoliopsida</taxon>
        <taxon>eudicotyledons</taxon>
        <taxon>Gunneridae</taxon>
        <taxon>Pentapetalae</taxon>
        <taxon>asterids</taxon>
        <taxon>campanulids</taxon>
        <taxon>Apiales</taxon>
        <taxon>Apiaceae</taxon>
        <taxon>Apioideae</taxon>
        <taxon>apioid superclade</taxon>
        <taxon>Tordylieae</taxon>
        <taxon>Tordyliinae</taxon>
        <taxon>Heracleum</taxon>
    </lineage>
</organism>